<keyword evidence="5 6" id="KW-0472">Membrane</keyword>
<evidence type="ECO:0000256" key="6">
    <source>
        <dbReference type="SAM" id="Phobius"/>
    </source>
</evidence>
<evidence type="ECO:0000256" key="2">
    <source>
        <dbReference type="ARBA" id="ARBA00022475"/>
    </source>
</evidence>
<evidence type="ECO:0000256" key="5">
    <source>
        <dbReference type="ARBA" id="ARBA00023136"/>
    </source>
</evidence>
<dbReference type="EMBL" id="CP015970">
    <property type="protein sequence ID" value="AOZ47658.1"/>
    <property type="molecule type" value="Genomic_DNA"/>
</dbReference>
<accession>A0ABN4U4F7</accession>
<sequence length="914" mass="94742">MMHRRALPAGRPGAAQGRGRASRRLVVRLARRDIARHRARAVLVMVLVALPVAMICGLAVIWNLTGSTVDDYVEQQFGDADVIVAPLSDWDGHCRQISLGDGSCADGSKKLSAADAARQKATLATVRIPGDTLHPVRTKGVTAHWKGLDVDAQVTGADQLRLRTQQISLPKGATAMPGAHEIWINAEAAHRYGWDVGATVQVSGATYRVTGLVRAASWPAVQIWVGPDHPLAGGGDLTWYGTGPTPSSVRVKGLNDEGLGVMDRAGYRTVQMAGTATEETTRIAVAFAIGALAALVTATIAGAAFAIGARQQRRGLALLGATGADRRVLVRLVRSQGVLLGLGGALAGAALGTALGEGFVAWRNARTLNFPQPLAIPWAPLAGAVVLGVAAATVAAWVPAHAVARQDVLAGVRSAETASRPARFPWVGLGLIVVGIAVGTWAVVGYHRSHPSPDDVSGTEQLMIPLVIGIVALFVGVVASLSWMLSRIARPGFRGPLALRFALRDLARNRGRGVACVAASMAVMTLFSAVLVLMATQDRTDVAAYRPSLPTGVGVLKGSDDSMHPIDDRAADQQLAAVRAEVGVSGEPVRESAVMRCAASGNSDQHIGDTGRRYCEEAMTIMVRTSAVAGAGATDPDAEGSFSFDSQHLMVDDGSLYRVLTGRAPDQRVEAALSRGVVVFDRHFAPRGTTTVVAERSTSAEDLAITRTVVPATVVPGTPGSGVPALIGRDAAARLMGVAPGRLNLAGGRTWMRLQDTPTQAQSDRINASIARATSLQQGFSYETGPSRTALAYLRWGAGLAAVLALTVAVVVLALSLSDSRASRSALASVGASSGSLRGIAAVQALVTVGLGSVLGALVGAAPMALAIWGAGPSMTLAIPWGYLVALALGVPALTGLAVRALVPAARPMLRRRD</sequence>
<dbReference type="InterPro" id="IPR003838">
    <property type="entry name" value="ABC3_permease_C"/>
</dbReference>
<feature type="transmembrane region" description="Helical" evidence="6">
    <location>
        <begin position="796"/>
        <end position="818"/>
    </location>
</feature>
<keyword evidence="2" id="KW-1003">Cell membrane</keyword>
<protein>
    <recommendedName>
        <fullName evidence="7">ABC3 transporter permease C-terminal domain-containing protein</fullName>
    </recommendedName>
</protein>
<keyword evidence="9" id="KW-1185">Reference proteome</keyword>
<proteinExistence type="predicted"/>
<dbReference type="InterPro" id="IPR038766">
    <property type="entry name" value="Membrane_comp_ABC_pdt"/>
</dbReference>
<dbReference type="Proteomes" id="UP000178666">
    <property type="component" value="Chromosome"/>
</dbReference>
<feature type="transmembrane region" description="Helical" evidence="6">
    <location>
        <begin position="424"/>
        <end position="444"/>
    </location>
</feature>
<feature type="transmembrane region" description="Helical" evidence="6">
    <location>
        <begin position="381"/>
        <end position="403"/>
    </location>
</feature>
<feature type="transmembrane region" description="Helical" evidence="6">
    <location>
        <begin position="337"/>
        <end position="361"/>
    </location>
</feature>
<comment type="subcellular location">
    <subcellularLocation>
        <location evidence="1">Cell membrane</location>
        <topology evidence="1">Multi-pass membrane protein</topology>
    </subcellularLocation>
</comment>
<evidence type="ECO:0000256" key="1">
    <source>
        <dbReference type="ARBA" id="ARBA00004651"/>
    </source>
</evidence>
<organism evidence="8 9">
    <name type="scientific">Acidipropionibacterium acidipropionici</name>
    <dbReference type="NCBI Taxonomy" id="1748"/>
    <lineage>
        <taxon>Bacteria</taxon>
        <taxon>Bacillati</taxon>
        <taxon>Actinomycetota</taxon>
        <taxon>Actinomycetes</taxon>
        <taxon>Propionibacteriales</taxon>
        <taxon>Propionibacteriaceae</taxon>
        <taxon>Acidipropionibacterium</taxon>
    </lineage>
</organism>
<evidence type="ECO:0000256" key="3">
    <source>
        <dbReference type="ARBA" id="ARBA00022692"/>
    </source>
</evidence>
<evidence type="ECO:0000313" key="9">
    <source>
        <dbReference type="Proteomes" id="UP000178666"/>
    </source>
</evidence>
<evidence type="ECO:0000256" key="4">
    <source>
        <dbReference type="ARBA" id="ARBA00022989"/>
    </source>
</evidence>
<feature type="transmembrane region" description="Helical" evidence="6">
    <location>
        <begin position="881"/>
        <end position="903"/>
    </location>
</feature>
<dbReference type="PANTHER" id="PTHR30287:SF1">
    <property type="entry name" value="INNER MEMBRANE PROTEIN"/>
    <property type="match status" value="1"/>
</dbReference>
<feature type="transmembrane region" description="Helical" evidence="6">
    <location>
        <begin position="283"/>
        <end position="307"/>
    </location>
</feature>
<keyword evidence="3 6" id="KW-0812">Transmembrane</keyword>
<dbReference type="PANTHER" id="PTHR30287">
    <property type="entry name" value="MEMBRANE COMPONENT OF PREDICTED ABC SUPERFAMILY METABOLITE UPTAKE TRANSPORTER"/>
    <property type="match status" value="1"/>
</dbReference>
<feature type="transmembrane region" description="Helical" evidence="6">
    <location>
        <begin position="514"/>
        <end position="535"/>
    </location>
</feature>
<keyword evidence="4 6" id="KW-1133">Transmembrane helix</keyword>
<feature type="transmembrane region" description="Helical" evidence="6">
    <location>
        <begin position="839"/>
        <end position="869"/>
    </location>
</feature>
<evidence type="ECO:0000259" key="7">
    <source>
        <dbReference type="Pfam" id="PF02687"/>
    </source>
</evidence>
<gene>
    <name evidence="8" type="ORF">A8L58_14340</name>
</gene>
<feature type="domain" description="ABC3 transporter permease C-terminal" evidence="7">
    <location>
        <begin position="288"/>
        <end position="406"/>
    </location>
</feature>
<reference evidence="8 9" key="1">
    <citation type="journal article" date="2016" name="Plant Dis.">
        <title>Improved production of propionic acid using genome shuffling.</title>
        <authorList>
            <person name="Luna-Flores C.H."/>
            <person name="Palfreyman R.W."/>
            <person name="Kromer J.O."/>
            <person name="Nielsen L.K."/>
            <person name="Marcellin E."/>
        </authorList>
    </citation>
    <scope>NUCLEOTIDE SEQUENCE [LARGE SCALE GENOMIC DNA]</scope>
    <source>
        <strain evidence="8 9">F3E8</strain>
    </source>
</reference>
<dbReference type="Pfam" id="PF02687">
    <property type="entry name" value="FtsX"/>
    <property type="match status" value="1"/>
</dbReference>
<feature type="transmembrane region" description="Helical" evidence="6">
    <location>
        <begin position="464"/>
        <end position="485"/>
    </location>
</feature>
<evidence type="ECO:0000313" key="8">
    <source>
        <dbReference type="EMBL" id="AOZ47658.1"/>
    </source>
</evidence>
<name>A0ABN4U4F7_9ACTN</name>
<feature type="transmembrane region" description="Helical" evidence="6">
    <location>
        <begin position="41"/>
        <end position="62"/>
    </location>
</feature>